<organism evidence="2 3">
    <name type="scientific">Ravibacter arvi</name>
    <dbReference type="NCBI Taxonomy" id="2051041"/>
    <lineage>
        <taxon>Bacteria</taxon>
        <taxon>Pseudomonadati</taxon>
        <taxon>Bacteroidota</taxon>
        <taxon>Cytophagia</taxon>
        <taxon>Cytophagales</taxon>
        <taxon>Spirosomataceae</taxon>
        <taxon>Ravibacter</taxon>
    </lineage>
</organism>
<name>A0ABP8M946_9BACT</name>
<keyword evidence="3" id="KW-1185">Reference proteome</keyword>
<evidence type="ECO:0008006" key="4">
    <source>
        <dbReference type="Google" id="ProtNLM"/>
    </source>
</evidence>
<feature type="signal peptide" evidence="1">
    <location>
        <begin position="1"/>
        <end position="23"/>
    </location>
</feature>
<keyword evidence="1" id="KW-0732">Signal</keyword>
<protein>
    <recommendedName>
        <fullName evidence="4">Secretion system C-terminal sorting domain-containing protein</fullName>
    </recommendedName>
</protein>
<evidence type="ECO:0000313" key="2">
    <source>
        <dbReference type="EMBL" id="GAA4445106.1"/>
    </source>
</evidence>
<evidence type="ECO:0000313" key="3">
    <source>
        <dbReference type="Proteomes" id="UP001501508"/>
    </source>
</evidence>
<gene>
    <name evidence="2" type="ORF">GCM10023091_36230</name>
</gene>
<sequence length="135" mass="15450">MKISIISHFVCVFALFASLNAFAGNGPEDKKKTEDVTAAKVDASIYQLKDTNKIRLLVENSSPEPFRLVLKDSMGTVYYSQQLRKPTTEPKHVFSFVFNLDEMADGVYYFEVYQNQNKLVRPITIESKNLKKITF</sequence>
<reference evidence="3" key="1">
    <citation type="journal article" date="2019" name="Int. J. Syst. Evol. Microbiol.">
        <title>The Global Catalogue of Microorganisms (GCM) 10K type strain sequencing project: providing services to taxonomists for standard genome sequencing and annotation.</title>
        <authorList>
            <consortium name="The Broad Institute Genomics Platform"/>
            <consortium name="The Broad Institute Genome Sequencing Center for Infectious Disease"/>
            <person name="Wu L."/>
            <person name="Ma J."/>
        </authorList>
    </citation>
    <scope>NUCLEOTIDE SEQUENCE [LARGE SCALE GENOMIC DNA]</scope>
    <source>
        <strain evidence="3">JCM 31920</strain>
    </source>
</reference>
<proteinExistence type="predicted"/>
<comment type="caution">
    <text evidence="2">The sequence shown here is derived from an EMBL/GenBank/DDBJ whole genome shotgun (WGS) entry which is preliminary data.</text>
</comment>
<evidence type="ECO:0000256" key="1">
    <source>
        <dbReference type="SAM" id="SignalP"/>
    </source>
</evidence>
<dbReference type="RefSeq" id="WP_345031812.1">
    <property type="nucleotide sequence ID" value="NZ_BAABEY010000033.1"/>
</dbReference>
<accession>A0ABP8M946</accession>
<dbReference type="EMBL" id="BAABEY010000033">
    <property type="protein sequence ID" value="GAA4445106.1"/>
    <property type="molecule type" value="Genomic_DNA"/>
</dbReference>
<feature type="chain" id="PRO_5045985150" description="Secretion system C-terminal sorting domain-containing protein" evidence="1">
    <location>
        <begin position="24"/>
        <end position="135"/>
    </location>
</feature>
<dbReference type="Proteomes" id="UP001501508">
    <property type="component" value="Unassembled WGS sequence"/>
</dbReference>